<dbReference type="AlphaFoldDB" id="A0AAD4VPJ1"/>
<feature type="compositionally biased region" description="Polar residues" evidence="1">
    <location>
        <begin position="273"/>
        <end position="282"/>
    </location>
</feature>
<protein>
    <recommendedName>
        <fullName evidence="4">DUF4283 domain-containing protein</fullName>
    </recommendedName>
</protein>
<sequence>MEEYTQEEEERMMEAMTVHFEDHLGLEERVENKIVLVGLLVADLIKAKENVYSITVGEEGVTARLMDGNPWFIKGFTFTVKIWPDYHSLDDIMADRAVFWVQAHGIPRQFCTTKNAKCLGEKIGSVLEVEDIKEAGFRDFVRMRIDLDASKPLPPGFFMPCPVQGRRKIKLRYEGLKDFCSRCGRLGHSKGCQWGTNTRLEAEGFRHDEEIRVPNISKASSFTLTRRTAAHSSRTEREENHWRWKMERDGRGLYGFMEEPWERQARENMGLGKSTNETNPTTRPGHAATGVLNQPVSLNQPATEPSLNSGIDRPVSPTNTIGRPIRADFVRRWDPDSFGTQYRNGTLTIAVNGLSLEKRWCHPDCVPPWALERAQSLLDPQLILGPKTADDYLKVSRAQITELTQDVGEPPQQLGPVKLKRKEHKDEPIKGINEINRKAREEAVNPNRDCSKKTRVSYSPRRGGFSKIPNRGGRGLLGRLARGRGHGSTKGKKTVIFPPKDICSESLCEVVVSPSKELEQVEKRQRICVTGNFNDEKGCDGWPETTTRKS</sequence>
<proteinExistence type="predicted"/>
<dbReference type="InterPro" id="IPR040256">
    <property type="entry name" value="At4g02000-like"/>
</dbReference>
<keyword evidence="3" id="KW-1185">Reference proteome</keyword>
<gene>
    <name evidence="2" type="ORF">L3X38_026938</name>
</gene>
<comment type="caution">
    <text evidence="2">The sequence shown here is derived from an EMBL/GenBank/DDBJ whole genome shotgun (WGS) entry which is preliminary data.</text>
</comment>
<feature type="region of interest" description="Disordered" evidence="1">
    <location>
        <begin position="441"/>
        <end position="493"/>
    </location>
</feature>
<evidence type="ECO:0008006" key="4">
    <source>
        <dbReference type="Google" id="ProtNLM"/>
    </source>
</evidence>
<feature type="region of interest" description="Disordered" evidence="1">
    <location>
        <begin position="270"/>
        <end position="322"/>
    </location>
</feature>
<organism evidence="2 3">
    <name type="scientific">Prunus dulcis</name>
    <name type="common">Almond</name>
    <name type="synonym">Amygdalus dulcis</name>
    <dbReference type="NCBI Taxonomy" id="3755"/>
    <lineage>
        <taxon>Eukaryota</taxon>
        <taxon>Viridiplantae</taxon>
        <taxon>Streptophyta</taxon>
        <taxon>Embryophyta</taxon>
        <taxon>Tracheophyta</taxon>
        <taxon>Spermatophyta</taxon>
        <taxon>Magnoliopsida</taxon>
        <taxon>eudicotyledons</taxon>
        <taxon>Gunneridae</taxon>
        <taxon>Pentapetalae</taxon>
        <taxon>rosids</taxon>
        <taxon>fabids</taxon>
        <taxon>Rosales</taxon>
        <taxon>Rosaceae</taxon>
        <taxon>Amygdaloideae</taxon>
        <taxon>Amygdaleae</taxon>
        <taxon>Prunus</taxon>
    </lineage>
</organism>
<feature type="compositionally biased region" description="Basic residues" evidence="1">
    <location>
        <begin position="481"/>
        <end position="493"/>
    </location>
</feature>
<evidence type="ECO:0000313" key="2">
    <source>
        <dbReference type="EMBL" id="KAI5327542.1"/>
    </source>
</evidence>
<dbReference type="PANTHER" id="PTHR31286">
    <property type="entry name" value="GLYCINE-RICH CELL WALL STRUCTURAL PROTEIN 1.8-LIKE"/>
    <property type="match status" value="1"/>
</dbReference>
<accession>A0AAD4VPJ1</accession>
<dbReference type="PANTHER" id="PTHR31286:SF178">
    <property type="entry name" value="DUF4283 DOMAIN-CONTAINING PROTEIN"/>
    <property type="match status" value="1"/>
</dbReference>
<evidence type="ECO:0000313" key="3">
    <source>
        <dbReference type="Proteomes" id="UP001054821"/>
    </source>
</evidence>
<dbReference type="EMBL" id="JAJFAZ020000005">
    <property type="protein sequence ID" value="KAI5327542.1"/>
    <property type="molecule type" value="Genomic_DNA"/>
</dbReference>
<dbReference type="Proteomes" id="UP001054821">
    <property type="component" value="Chromosome 5"/>
</dbReference>
<reference evidence="2 3" key="1">
    <citation type="journal article" date="2022" name="G3 (Bethesda)">
        <title>Whole-genome sequence and methylome profiling of the almond [Prunus dulcis (Mill.) D.A. Webb] cultivar 'Nonpareil'.</title>
        <authorList>
            <person name="D'Amico-Willman K.M."/>
            <person name="Ouma W.Z."/>
            <person name="Meulia T."/>
            <person name="Sideli G.M."/>
            <person name="Gradziel T.M."/>
            <person name="Fresnedo-Ramirez J."/>
        </authorList>
    </citation>
    <scope>NUCLEOTIDE SEQUENCE [LARGE SCALE GENOMIC DNA]</scope>
    <source>
        <strain evidence="2">Clone GOH B32 T37-40</strain>
    </source>
</reference>
<feature type="compositionally biased region" description="Polar residues" evidence="1">
    <location>
        <begin position="291"/>
        <end position="309"/>
    </location>
</feature>
<name>A0AAD4VPJ1_PRUDU</name>
<evidence type="ECO:0000256" key="1">
    <source>
        <dbReference type="SAM" id="MobiDB-lite"/>
    </source>
</evidence>